<evidence type="ECO:0000313" key="3">
    <source>
        <dbReference type="Proteomes" id="UP000320672"/>
    </source>
</evidence>
<dbReference type="GO" id="GO:0019005">
    <property type="term" value="C:SCF ubiquitin ligase complex"/>
    <property type="evidence" value="ECO:0007669"/>
    <property type="project" value="TreeGrafter"/>
</dbReference>
<feature type="transmembrane region" description="Helical" evidence="1">
    <location>
        <begin position="57"/>
        <end position="75"/>
    </location>
</feature>
<organism evidence="2 3">
    <name type="scientific">Roseimaritima multifibrata</name>
    <dbReference type="NCBI Taxonomy" id="1930274"/>
    <lineage>
        <taxon>Bacteria</taxon>
        <taxon>Pseudomonadati</taxon>
        <taxon>Planctomycetota</taxon>
        <taxon>Planctomycetia</taxon>
        <taxon>Pirellulales</taxon>
        <taxon>Pirellulaceae</taxon>
        <taxon>Roseimaritima</taxon>
    </lineage>
</organism>
<dbReference type="KEGG" id="rml:FF011L_12360"/>
<dbReference type="PANTHER" id="PTHR13318:SF190">
    <property type="entry name" value="PARTNER OF PAIRED, ISOFORM B"/>
    <property type="match status" value="1"/>
</dbReference>
<evidence type="ECO:0000256" key="1">
    <source>
        <dbReference type="SAM" id="Phobius"/>
    </source>
</evidence>
<dbReference type="AlphaFoldDB" id="A0A517MC77"/>
<keyword evidence="1" id="KW-0472">Membrane</keyword>
<dbReference type="Gene3D" id="3.80.10.10">
    <property type="entry name" value="Ribonuclease Inhibitor"/>
    <property type="match status" value="2"/>
</dbReference>
<feature type="transmembrane region" description="Helical" evidence="1">
    <location>
        <begin position="17"/>
        <end position="36"/>
    </location>
</feature>
<dbReference type="InterPro" id="IPR001611">
    <property type="entry name" value="Leu-rich_rpt"/>
</dbReference>
<dbReference type="SUPFAM" id="SSF52047">
    <property type="entry name" value="RNI-like"/>
    <property type="match status" value="1"/>
</dbReference>
<keyword evidence="1" id="KW-1133">Transmembrane helix</keyword>
<dbReference type="OrthoDB" id="274534at2"/>
<dbReference type="EMBL" id="CP036262">
    <property type="protein sequence ID" value="QDS92493.1"/>
    <property type="molecule type" value="Genomic_DNA"/>
</dbReference>
<dbReference type="Pfam" id="PF13516">
    <property type="entry name" value="LRR_6"/>
    <property type="match status" value="1"/>
</dbReference>
<evidence type="ECO:0000313" key="2">
    <source>
        <dbReference type="EMBL" id="QDS92493.1"/>
    </source>
</evidence>
<dbReference type="InterPro" id="IPR032675">
    <property type="entry name" value="LRR_dom_sf"/>
</dbReference>
<reference evidence="2 3" key="1">
    <citation type="submission" date="2019-02" db="EMBL/GenBank/DDBJ databases">
        <title>Deep-cultivation of Planctomycetes and their phenomic and genomic characterization uncovers novel biology.</title>
        <authorList>
            <person name="Wiegand S."/>
            <person name="Jogler M."/>
            <person name="Boedeker C."/>
            <person name="Pinto D."/>
            <person name="Vollmers J."/>
            <person name="Rivas-Marin E."/>
            <person name="Kohn T."/>
            <person name="Peeters S.H."/>
            <person name="Heuer A."/>
            <person name="Rast P."/>
            <person name="Oberbeckmann S."/>
            <person name="Bunk B."/>
            <person name="Jeske O."/>
            <person name="Meyerdierks A."/>
            <person name="Storesund J.E."/>
            <person name="Kallscheuer N."/>
            <person name="Luecker S."/>
            <person name="Lage O.M."/>
            <person name="Pohl T."/>
            <person name="Merkel B.J."/>
            <person name="Hornburger P."/>
            <person name="Mueller R.-W."/>
            <person name="Bruemmer F."/>
            <person name="Labrenz M."/>
            <person name="Spormann A.M."/>
            <person name="Op den Camp H."/>
            <person name="Overmann J."/>
            <person name="Amann R."/>
            <person name="Jetten M.S.M."/>
            <person name="Mascher T."/>
            <person name="Medema M.H."/>
            <person name="Devos D.P."/>
            <person name="Kaster A.-K."/>
            <person name="Ovreas L."/>
            <person name="Rohde M."/>
            <person name="Galperin M.Y."/>
            <person name="Jogler C."/>
        </authorList>
    </citation>
    <scope>NUCLEOTIDE SEQUENCE [LARGE SCALE GENOMIC DNA]</scope>
    <source>
        <strain evidence="2 3">FF011L</strain>
    </source>
</reference>
<dbReference type="GO" id="GO:0031146">
    <property type="term" value="P:SCF-dependent proteasomal ubiquitin-dependent protein catabolic process"/>
    <property type="evidence" value="ECO:0007669"/>
    <property type="project" value="TreeGrafter"/>
</dbReference>
<name>A0A517MC77_9BACT</name>
<keyword evidence="3" id="KW-1185">Reference proteome</keyword>
<dbReference type="Proteomes" id="UP000320672">
    <property type="component" value="Chromosome"/>
</dbReference>
<gene>
    <name evidence="2" type="ORF">FF011L_12360</name>
</gene>
<sequence length="308" mass="34445">MLGVHAWEHGLRHFSQWIVNLPCPVMSTVLSLNLHMNLAESSLESSTKVSHRRWLRFSMRSLLFVVTVVSVWLAVVSSRARSQKQAIDRVKQLGGFVSYDYTLDTNMNWRKGPNLPAPVWLIDLTGEDYVRTVWIVNFDDKSDPSDDDLEVVERFDALKQLTLMNRKKITDEGLRHVSGLTELEVLALNGTNVSGEGLSHLRNCQGLKGLPMNNTPLMDVGLSHISHLGSLEWVQLSGTQVTDQGLSHLSGLTKLESLELRDTAITDDGLKHLSNLKSLKKLSLRGTETTDAGRNWLQAELPNCKVSN</sequence>
<proteinExistence type="predicted"/>
<protein>
    <submittedName>
        <fullName evidence="2">Leucine Rich repeats (2 copies)</fullName>
    </submittedName>
</protein>
<accession>A0A517MC77</accession>
<dbReference type="PANTHER" id="PTHR13318">
    <property type="entry name" value="PARTNER OF PAIRED, ISOFORM B-RELATED"/>
    <property type="match status" value="1"/>
</dbReference>
<keyword evidence="1" id="KW-0812">Transmembrane</keyword>